<dbReference type="Pfam" id="PF05973">
    <property type="entry name" value="Gp49"/>
    <property type="match status" value="1"/>
</dbReference>
<sequence>MYRSQYYQDANGKQPFNEWREKLKKKDLRALSKVDNSIDRAEAGNFGDHKFERDGVWEMRIHYGPGYRVYYSVENEEIILLLVGGSKNSQDSDLNRAVSYLQDYKARFKR</sequence>
<dbReference type="InterPro" id="IPR009241">
    <property type="entry name" value="HigB-like"/>
</dbReference>
<evidence type="ECO:0000313" key="1">
    <source>
        <dbReference type="EMBL" id="QGY30846.1"/>
    </source>
</evidence>
<dbReference type="NCBIfam" id="TIGR02683">
    <property type="entry name" value="upstrm_HI1419"/>
    <property type="match status" value="1"/>
</dbReference>
<dbReference type="RefSeq" id="WP_208716750.1">
    <property type="nucleotide sequence ID" value="NZ_CP024768.1"/>
</dbReference>
<organism evidence="1 2">
    <name type="scientific">Pantoea cypripedii</name>
    <name type="common">Pectobacterium cypripedii</name>
    <name type="synonym">Erwinia cypripedii</name>
    <dbReference type="NCBI Taxonomy" id="55209"/>
    <lineage>
        <taxon>Bacteria</taxon>
        <taxon>Pseudomonadati</taxon>
        <taxon>Pseudomonadota</taxon>
        <taxon>Gammaproteobacteria</taxon>
        <taxon>Enterobacterales</taxon>
        <taxon>Erwiniaceae</taxon>
        <taxon>Pantoea</taxon>
    </lineage>
</organism>
<reference evidence="1 2" key="1">
    <citation type="submission" date="2017-11" db="EMBL/GenBank/DDBJ databases">
        <title>Genome sequence of Pantoea cypripedii NE1.</title>
        <authorList>
            <person name="Nascimento F.X."/>
        </authorList>
    </citation>
    <scope>NUCLEOTIDE SEQUENCE [LARGE SCALE GENOMIC DNA]</scope>
    <source>
        <strain evidence="1 2">NE1</strain>
    </source>
</reference>
<dbReference type="PANTHER" id="PTHR41791">
    <property type="entry name" value="SSL7039 PROTEIN"/>
    <property type="match status" value="1"/>
</dbReference>
<name>A0A6B9GDL3_PANCY</name>
<accession>A0A6B9GDL3</accession>
<dbReference type="AlphaFoldDB" id="A0A6B9GDL3"/>
<evidence type="ECO:0000313" key="2">
    <source>
        <dbReference type="Proteomes" id="UP000502005"/>
    </source>
</evidence>
<dbReference type="PIRSF" id="PIRSF028744">
    <property type="entry name" value="Addict_mod_HI1419"/>
    <property type="match status" value="1"/>
</dbReference>
<proteinExistence type="predicted"/>
<protein>
    <submittedName>
        <fullName evidence="1">Addiction module killer protein</fullName>
    </submittedName>
</protein>
<gene>
    <name evidence="1" type="ORF">CUN67_18700</name>
</gene>
<dbReference type="Proteomes" id="UP000502005">
    <property type="component" value="Chromosome"/>
</dbReference>
<dbReference type="PANTHER" id="PTHR41791:SF1">
    <property type="entry name" value="SSL7039 PROTEIN"/>
    <property type="match status" value="1"/>
</dbReference>
<dbReference type="EMBL" id="CP024768">
    <property type="protein sequence ID" value="QGY30846.1"/>
    <property type="molecule type" value="Genomic_DNA"/>
</dbReference>
<dbReference type="InterPro" id="IPR014056">
    <property type="entry name" value="TypeIITA-like_toxin_pred"/>
</dbReference>